<evidence type="ECO:0000313" key="9">
    <source>
        <dbReference type="EMBL" id="CAG5126091.1"/>
    </source>
</evidence>
<organism evidence="9 10">
    <name type="scientific">Candidula unifasciata</name>
    <dbReference type="NCBI Taxonomy" id="100452"/>
    <lineage>
        <taxon>Eukaryota</taxon>
        <taxon>Metazoa</taxon>
        <taxon>Spiralia</taxon>
        <taxon>Lophotrochozoa</taxon>
        <taxon>Mollusca</taxon>
        <taxon>Gastropoda</taxon>
        <taxon>Heterobranchia</taxon>
        <taxon>Euthyneura</taxon>
        <taxon>Panpulmonata</taxon>
        <taxon>Eupulmonata</taxon>
        <taxon>Stylommatophora</taxon>
        <taxon>Helicina</taxon>
        <taxon>Helicoidea</taxon>
        <taxon>Geomitridae</taxon>
        <taxon>Candidula</taxon>
    </lineage>
</organism>
<gene>
    <name evidence="9" type="ORF">CUNI_LOCUS11649</name>
</gene>
<dbReference type="GO" id="GO:0005886">
    <property type="term" value="C:plasma membrane"/>
    <property type="evidence" value="ECO:0007669"/>
    <property type="project" value="UniProtKB-SubCell"/>
</dbReference>
<dbReference type="PANTHER" id="PTHR24026">
    <property type="entry name" value="FAT ATYPICAL CADHERIN-RELATED"/>
    <property type="match status" value="1"/>
</dbReference>
<dbReference type="OrthoDB" id="6252479at2759"/>
<reference evidence="9" key="1">
    <citation type="submission" date="2021-04" db="EMBL/GenBank/DDBJ databases">
        <authorList>
            <consortium name="Molecular Ecology Group"/>
        </authorList>
    </citation>
    <scope>NUCLEOTIDE SEQUENCE</scope>
</reference>
<keyword evidence="6" id="KW-0472">Membrane</keyword>
<dbReference type="PANTHER" id="PTHR24026:SF126">
    <property type="entry name" value="PROTOCADHERIN FAT 4"/>
    <property type="match status" value="1"/>
</dbReference>
<feature type="non-terminal residue" evidence="9">
    <location>
        <position position="1"/>
    </location>
</feature>
<keyword evidence="4 7" id="KW-0106">Calcium</keyword>
<evidence type="ECO:0000256" key="4">
    <source>
        <dbReference type="ARBA" id="ARBA00022837"/>
    </source>
</evidence>
<comment type="caution">
    <text evidence="9">The sequence shown here is derived from an EMBL/GenBank/DDBJ whole genome shotgun (WGS) entry which is preliminary data.</text>
</comment>
<dbReference type="PRINTS" id="PR00205">
    <property type="entry name" value="CADHERIN"/>
</dbReference>
<dbReference type="Pfam" id="PF17803">
    <property type="entry name" value="Cadherin_4"/>
    <property type="match status" value="1"/>
</dbReference>
<feature type="domain" description="Cadherin" evidence="8">
    <location>
        <begin position="2"/>
        <end position="38"/>
    </location>
</feature>
<dbReference type="InterPro" id="IPR020894">
    <property type="entry name" value="Cadherin_CS"/>
</dbReference>
<dbReference type="Proteomes" id="UP000678393">
    <property type="component" value="Unassembled WGS sequence"/>
</dbReference>
<keyword evidence="10" id="KW-1185">Reference proteome</keyword>
<dbReference type="SUPFAM" id="SSF49313">
    <property type="entry name" value="Cadherin-like"/>
    <property type="match status" value="2"/>
</dbReference>
<dbReference type="EMBL" id="CAJHNH020002244">
    <property type="protein sequence ID" value="CAG5126091.1"/>
    <property type="molecule type" value="Genomic_DNA"/>
</dbReference>
<keyword evidence="5" id="KW-1133">Transmembrane helix</keyword>
<evidence type="ECO:0000256" key="1">
    <source>
        <dbReference type="ARBA" id="ARBA00004370"/>
    </source>
</evidence>
<evidence type="ECO:0000256" key="6">
    <source>
        <dbReference type="ARBA" id="ARBA00023136"/>
    </source>
</evidence>
<dbReference type="InterPro" id="IPR015919">
    <property type="entry name" value="Cadherin-like_sf"/>
</dbReference>
<dbReference type="Gene3D" id="2.60.40.60">
    <property type="entry name" value="Cadherins"/>
    <property type="match status" value="2"/>
</dbReference>
<dbReference type="InterPro" id="IPR040853">
    <property type="entry name" value="RapA2_cadherin-like"/>
</dbReference>
<accession>A0A8S3ZGL9</accession>
<protein>
    <recommendedName>
        <fullName evidence="8">Cadherin domain-containing protein</fullName>
    </recommendedName>
</protein>
<dbReference type="CDD" id="cd11304">
    <property type="entry name" value="Cadherin_repeat"/>
    <property type="match status" value="2"/>
</dbReference>
<evidence type="ECO:0000256" key="7">
    <source>
        <dbReference type="PROSITE-ProRule" id="PRU00043"/>
    </source>
</evidence>
<name>A0A8S3ZGL9_9EUPU</name>
<evidence type="ECO:0000256" key="2">
    <source>
        <dbReference type="ARBA" id="ARBA00022692"/>
    </source>
</evidence>
<keyword evidence="2" id="KW-0812">Transmembrane</keyword>
<dbReference type="GO" id="GO:0007156">
    <property type="term" value="P:homophilic cell adhesion via plasma membrane adhesion molecules"/>
    <property type="evidence" value="ECO:0007669"/>
    <property type="project" value="InterPro"/>
</dbReference>
<dbReference type="InterPro" id="IPR002126">
    <property type="entry name" value="Cadherin-like_dom"/>
</dbReference>
<evidence type="ECO:0000256" key="3">
    <source>
        <dbReference type="ARBA" id="ARBA00022737"/>
    </source>
</evidence>
<dbReference type="PROSITE" id="PS50268">
    <property type="entry name" value="CADHERIN_2"/>
    <property type="match status" value="1"/>
</dbReference>
<dbReference type="AlphaFoldDB" id="A0A8S3ZGL9"/>
<evidence type="ECO:0000313" key="10">
    <source>
        <dbReference type="Proteomes" id="UP000678393"/>
    </source>
</evidence>
<evidence type="ECO:0000259" key="8">
    <source>
        <dbReference type="PROSITE" id="PS50268"/>
    </source>
</evidence>
<sequence>ISSYSLVIQAHDSGLPILLSSAVVSVTVTDANDNAPVFSQDVYWGLVQEGRRTGIEVVTLSVSDADLPENGPPFVFHIIQGNENGEFHVDSAGVISTAGRLFKTVQE</sequence>
<evidence type="ECO:0000256" key="5">
    <source>
        <dbReference type="ARBA" id="ARBA00022989"/>
    </source>
</evidence>
<feature type="non-terminal residue" evidence="9">
    <location>
        <position position="107"/>
    </location>
</feature>
<keyword evidence="3" id="KW-0677">Repeat</keyword>
<dbReference type="PROSITE" id="PS00232">
    <property type="entry name" value="CADHERIN_1"/>
    <property type="match status" value="1"/>
</dbReference>
<proteinExistence type="predicted"/>
<comment type="subcellular location">
    <subcellularLocation>
        <location evidence="1">Membrane</location>
    </subcellularLocation>
</comment>
<dbReference type="GO" id="GO:0005509">
    <property type="term" value="F:calcium ion binding"/>
    <property type="evidence" value="ECO:0007669"/>
    <property type="project" value="UniProtKB-UniRule"/>
</dbReference>